<dbReference type="InterPro" id="IPR021729">
    <property type="entry name" value="DUF3298"/>
</dbReference>
<evidence type="ECO:0000313" key="5">
    <source>
        <dbReference type="Proteomes" id="UP000184080"/>
    </source>
</evidence>
<feature type="domain" description="DUF3298" evidence="2">
    <location>
        <begin position="159"/>
        <end position="232"/>
    </location>
</feature>
<keyword evidence="5" id="KW-1185">Reference proteome</keyword>
<dbReference type="Pfam" id="PF11738">
    <property type="entry name" value="DUF3298"/>
    <property type="match status" value="1"/>
</dbReference>
<reference evidence="4 5" key="1">
    <citation type="submission" date="2016-11" db="EMBL/GenBank/DDBJ databases">
        <authorList>
            <person name="Jaros S."/>
            <person name="Januszkiewicz K."/>
            <person name="Wedrychowicz H."/>
        </authorList>
    </citation>
    <scope>NUCLEOTIDE SEQUENCE [LARGE SCALE GENOMIC DNA]</scope>
    <source>
        <strain evidence="4 5">DSM 21864</strain>
    </source>
</reference>
<dbReference type="Gene3D" id="3.30.565.40">
    <property type="entry name" value="Fervidobacterium nodosum Rt17-B1 like"/>
    <property type="match status" value="1"/>
</dbReference>
<protein>
    <recommendedName>
        <fullName evidence="6">DUF3298 domain-containing protein</fullName>
    </recommendedName>
</protein>
<dbReference type="InterPro" id="IPR037126">
    <property type="entry name" value="PdaC/RsiV-like_sf"/>
</dbReference>
<dbReference type="InterPro" id="IPR025303">
    <property type="entry name" value="PdaC"/>
</dbReference>
<feature type="domain" description="Deacetylase PdaC" evidence="3">
    <location>
        <begin position="46"/>
        <end position="140"/>
    </location>
</feature>
<evidence type="ECO:0000259" key="3">
    <source>
        <dbReference type="Pfam" id="PF13739"/>
    </source>
</evidence>
<dbReference type="EMBL" id="FQZO01000004">
    <property type="protein sequence ID" value="SHJ32703.1"/>
    <property type="molecule type" value="Genomic_DNA"/>
</dbReference>
<keyword evidence="1" id="KW-0812">Transmembrane</keyword>
<evidence type="ECO:0008006" key="6">
    <source>
        <dbReference type="Google" id="ProtNLM"/>
    </source>
</evidence>
<keyword evidence="1" id="KW-0472">Membrane</keyword>
<dbReference type="AlphaFoldDB" id="A0A1M6IE82"/>
<dbReference type="Pfam" id="PF13739">
    <property type="entry name" value="PdaC"/>
    <property type="match status" value="1"/>
</dbReference>
<name>A0A1M6IE82_9CLOT</name>
<gene>
    <name evidence="4" type="ORF">SAMN05444401_2772</name>
</gene>
<dbReference type="OrthoDB" id="5637at2"/>
<accession>A0A1M6IE82</accession>
<evidence type="ECO:0000313" key="4">
    <source>
        <dbReference type="EMBL" id="SHJ32703.1"/>
    </source>
</evidence>
<evidence type="ECO:0000259" key="2">
    <source>
        <dbReference type="Pfam" id="PF11738"/>
    </source>
</evidence>
<dbReference type="STRING" id="1121298.SAMN05444401_2772"/>
<dbReference type="RefSeq" id="WP_073007744.1">
    <property type="nucleotide sequence ID" value="NZ_FQZO01000004.1"/>
</dbReference>
<keyword evidence="1" id="KW-1133">Transmembrane helix</keyword>
<dbReference type="Proteomes" id="UP000184080">
    <property type="component" value="Unassembled WGS sequence"/>
</dbReference>
<dbReference type="Gene3D" id="3.90.640.20">
    <property type="entry name" value="Heat-shock cognate protein, ATPase"/>
    <property type="match status" value="1"/>
</dbReference>
<sequence length="243" mass="27957">MKNTKNIFYSFMIFAIVIINIISVNVQGAEFILKEGKIKVTPKIVKDSKPYLTTELNIPVISGILDSNIEKSINKTLYDDAMNFKSSIEASALENYSSLLKAGLDVTPFQVITKYNLHYLNDYLSLIVTYYEYRGGAHGIYKVVPYNYNLKTGERLQIKDIFKEGYDYKSIINQEILSEISKHPDNYFKDAFKTIKENQDFYFTKDGIVVYFQVYEIAPFAAGNPEFLIPYSKINQGLKVKFN</sequence>
<proteinExistence type="predicted"/>
<evidence type="ECO:0000256" key="1">
    <source>
        <dbReference type="SAM" id="Phobius"/>
    </source>
</evidence>
<feature type="transmembrane region" description="Helical" evidence="1">
    <location>
        <begin position="7"/>
        <end position="26"/>
    </location>
</feature>
<organism evidence="4 5">
    <name type="scientific">Clostridium amylolyticum</name>
    <dbReference type="NCBI Taxonomy" id="1121298"/>
    <lineage>
        <taxon>Bacteria</taxon>
        <taxon>Bacillati</taxon>
        <taxon>Bacillota</taxon>
        <taxon>Clostridia</taxon>
        <taxon>Eubacteriales</taxon>
        <taxon>Clostridiaceae</taxon>
        <taxon>Clostridium</taxon>
    </lineage>
</organism>